<dbReference type="Pfam" id="PF02698">
    <property type="entry name" value="DUF218"/>
    <property type="match status" value="1"/>
</dbReference>
<dbReference type="Proteomes" id="UP000251577">
    <property type="component" value="Unassembled WGS sequence"/>
</dbReference>
<accession>A0A364V4Y3</accession>
<keyword evidence="4" id="KW-1185">Reference proteome</keyword>
<reference evidence="3 4" key="1">
    <citation type="journal article" date="2018" name="Syst. Appl. Microbiol.">
        <title>Corynebacterium heidelbergense sp. nov., isolated from the preen glands of Egyptian geese (Alopochen aegyptiacus).</title>
        <authorList>
            <person name="Braun M.S."/>
            <person name="Wang E."/>
            <person name="Zimmermann S."/>
            <person name="Wink M."/>
        </authorList>
    </citation>
    <scope>NUCLEOTIDE SEQUENCE [LARGE SCALE GENOMIC DNA]</scope>
    <source>
        <strain evidence="3 4">647</strain>
    </source>
</reference>
<dbReference type="InterPro" id="IPR014729">
    <property type="entry name" value="Rossmann-like_a/b/a_fold"/>
</dbReference>
<evidence type="ECO:0000313" key="4">
    <source>
        <dbReference type="Proteomes" id="UP000251577"/>
    </source>
</evidence>
<dbReference type="EMBL" id="QHCV01000064">
    <property type="protein sequence ID" value="RAV31710.1"/>
    <property type="molecule type" value="Genomic_DNA"/>
</dbReference>
<feature type="region of interest" description="Disordered" evidence="1">
    <location>
        <begin position="169"/>
        <end position="188"/>
    </location>
</feature>
<dbReference type="InterPro" id="IPR003848">
    <property type="entry name" value="DUF218"/>
</dbReference>
<dbReference type="AlphaFoldDB" id="A0A364V4Y3"/>
<dbReference type="PANTHER" id="PTHR30336:SF20">
    <property type="entry name" value="DUF218 DOMAIN-CONTAINING PROTEIN"/>
    <property type="match status" value="1"/>
</dbReference>
<dbReference type="CDD" id="cd06259">
    <property type="entry name" value="YdcF-like"/>
    <property type="match status" value="1"/>
</dbReference>
<name>A0A364V4Y3_9CORY</name>
<gene>
    <name evidence="3" type="ORF">DLJ54_06915</name>
</gene>
<organism evidence="3 4">
    <name type="scientific">Corynebacterium heidelbergense</name>
    <dbReference type="NCBI Taxonomy" id="2055947"/>
    <lineage>
        <taxon>Bacteria</taxon>
        <taxon>Bacillati</taxon>
        <taxon>Actinomycetota</taxon>
        <taxon>Actinomycetes</taxon>
        <taxon>Mycobacteriales</taxon>
        <taxon>Corynebacteriaceae</taxon>
        <taxon>Corynebacterium</taxon>
    </lineage>
</organism>
<protein>
    <recommendedName>
        <fullName evidence="2">DUF218 domain-containing protein</fullName>
    </recommendedName>
</protein>
<feature type="compositionally biased region" description="Polar residues" evidence="1">
    <location>
        <begin position="176"/>
        <end position="188"/>
    </location>
</feature>
<evidence type="ECO:0000259" key="2">
    <source>
        <dbReference type="Pfam" id="PF02698"/>
    </source>
</evidence>
<dbReference type="Gene3D" id="3.40.50.620">
    <property type="entry name" value="HUPs"/>
    <property type="match status" value="1"/>
</dbReference>
<evidence type="ECO:0000256" key="1">
    <source>
        <dbReference type="SAM" id="MobiDB-lite"/>
    </source>
</evidence>
<sequence>MVCPMSIGRVLRLAVQGVGYVVAGTLVLGLLLPVATATHVWAHARGDDRAPVDTIFVLGAAQYDGVPSNWLASRLNHAAELYKQGIAPVIVTVGGAADGDRFTEAQAGKNYLVQDLGVPDSAVVEVNSGRDTLTSARDFAEVAKQNGWSSTVVVTDPAHSLRAQQMVRDQGLRAGSSPTRQGPSVATRSEQISGIVRETGGMLYYQVVERPGLFGRGLSSAGNA</sequence>
<comment type="caution">
    <text evidence="3">The sequence shown here is derived from an EMBL/GenBank/DDBJ whole genome shotgun (WGS) entry which is preliminary data.</text>
</comment>
<proteinExistence type="predicted"/>
<evidence type="ECO:0000313" key="3">
    <source>
        <dbReference type="EMBL" id="RAV31710.1"/>
    </source>
</evidence>
<dbReference type="GO" id="GO:0005886">
    <property type="term" value="C:plasma membrane"/>
    <property type="evidence" value="ECO:0007669"/>
    <property type="project" value="TreeGrafter"/>
</dbReference>
<dbReference type="InterPro" id="IPR051599">
    <property type="entry name" value="Cell_Envelope_Assoc"/>
</dbReference>
<feature type="domain" description="DUF218" evidence="2">
    <location>
        <begin position="53"/>
        <end position="199"/>
    </location>
</feature>
<dbReference type="PANTHER" id="PTHR30336">
    <property type="entry name" value="INNER MEMBRANE PROTEIN, PROBABLE PERMEASE"/>
    <property type="match status" value="1"/>
</dbReference>